<dbReference type="AlphaFoldDB" id="S4PGL3"/>
<organism evidence="2">
    <name type="scientific">Pararge aegeria</name>
    <name type="common">speckled wood butterfly</name>
    <dbReference type="NCBI Taxonomy" id="116150"/>
    <lineage>
        <taxon>Eukaryota</taxon>
        <taxon>Metazoa</taxon>
        <taxon>Ecdysozoa</taxon>
        <taxon>Arthropoda</taxon>
        <taxon>Hexapoda</taxon>
        <taxon>Insecta</taxon>
        <taxon>Pterygota</taxon>
        <taxon>Neoptera</taxon>
        <taxon>Endopterygota</taxon>
        <taxon>Lepidoptera</taxon>
        <taxon>Glossata</taxon>
        <taxon>Ditrysia</taxon>
        <taxon>Papilionoidea</taxon>
        <taxon>Nymphalidae</taxon>
        <taxon>Satyrinae</taxon>
        <taxon>Satyrini</taxon>
        <taxon>Parargina</taxon>
        <taxon>Pararge</taxon>
    </lineage>
</organism>
<feature type="transmembrane region" description="Helical" evidence="1">
    <location>
        <begin position="45"/>
        <end position="67"/>
    </location>
</feature>
<evidence type="ECO:0000256" key="1">
    <source>
        <dbReference type="SAM" id="Phobius"/>
    </source>
</evidence>
<proteinExistence type="predicted"/>
<reference evidence="2" key="1">
    <citation type="journal article" date="2013" name="BMC Genomics">
        <title>Unscrambling butterfly oogenesis.</title>
        <authorList>
            <person name="Carter J.M."/>
            <person name="Baker S.C."/>
            <person name="Pink R."/>
            <person name="Carter D.R."/>
            <person name="Collins A."/>
            <person name="Tomlin J."/>
            <person name="Gibbs M."/>
            <person name="Breuker C.J."/>
        </authorList>
    </citation>
    <scope>NUCLEOTIDE SEQUENCE</scope>
    <source>
        <tissue evidence="2">Ovary</tissue>
    </source>
</reference>
<sequence>MPSPAETDCLYLNIYLMCDVFHKIPQIKTLSSIASGTFNVPACGAAAAISVTCLLLALTALAGYTLVDTFVTQIQIYFRSL</sequence>
<protein>
    <submittedName>
        <fullName evidence="2">Uncharacterized protein</fullName>
    </submittedName>
</protein>
<dbReference type="EMBL" id="GAIX01003612">
    <property type="protein sequence ID" value="JAA88948.1"/>
    <property type="molecule type" value="Transcribed_RNA"/>
</dbReference>
<keyword evidence="1" id="KW-0812">Transmembrane</keyword>
<keyword evidence="1" id="KW-0472">Membrane</keyword>
<keyword evidence="1" id="KW-1133">Transmembrane helix</keyword>
<evidence type="ECO:0000313" key="2">
    <source>
        <dbReference type="EMBL" id="JAA88948.1"/>
    </source>
</evidence>
<name>S4PGL3_9NEOP</name>
<reference evidence="2" key="2">
    <citation type="submission" date="2013-05" db="EMBL/GenBank/DDBJ databases">
        <authorList>
            <person name="Carter J.-M."/>
            <person name="Baker S.C."/>
            <person name="Pink R."/>
            <person name="Carter D.R.F."/>
            <person name="Collins A."/>
            <person name="Tomlin J."/>
            <person name="Gibbs M."/>
            <person name="Breuker C.J."/>
        </authorList>
    </citation>
    <scope>NUCLEOTIDE SEQUENCE</scope>
    <source>
        <tissue evidence="2">Ovary</tissue>
    </source>
</reference>
<accession>S4PGL3</accession>